<comment type="similarity">
    <text evidence="1">Belongs to the metallo-dependent hydrolases superfamily. CpsB/CapC family.</text>
</comment>
<evidence type="ECO:0000256" key="2">
    <source>
        <dbReference type="ARBA" id="ARBA00013064"/>
    </source>
</evidence>
<accession>A0ABU3ACB5</accession>
<evidence type="ECO:0000256" key="3">
    <source>
        <dbReference type="ARBA" id="ARBA00022801"/>
    </source>
</evidence>
<reference evidence="5 6" key="1">
    <citation type="submission" date="2023-09" db="EMBL/GenBank/DDBJ databases">
        <authorList>
            <person name="Rey-Velasco X."/>
        </authorList>
    </citation>
    <scope>NUCLEOTIDE SEQUENCE [LARGE SCALE GENOMIC DNA]</scope>
    <source>
        <strain evidence="5 6">F388</strain>
    </source>
</reference>
<dbReference type="RefSeq" id="WP_311351916.1">
    <property type="nucleotide sequence ID" value="NZ_JAVRHR010000002.1"/>
</dbReference>
<dbReference type="SUPFAM" id="SSF89550">
    <property type="entry name" value="PHP domain-like"/>
    <property type="match status" value="1"/>
</dbReference>
<sequence length="251" mass="29091">MFTFFSKKEYLVDHLSGLIDIHNHILPGIDDGAKTVEESIDLIKSFGEFGIKDFICTPHIMSGYYENTPETIKKSFIKLRKELEEKKIVNANLSYAAEHMIDSSFDELLENNMIIPLNSSHILIEMSYLQPSINFEASIGLIKNRGYFPIFAHPERYQYLNNDIRNYYAYKPLGIKLQLNLLSLGGHYGKEPKQTSLKLLEMEKYDFLGSDVHNIEHLDTLKEIKIQPKVLDEIYRLKSNNQLFFTESNSN</sequence>
<evidence type="ECO:0000256" key="1">
    <source>
        <dbReference type="ARBA" id="ARBA00005750"/>
    </source>
</evidence>
<protein>
    <recommendedName>
        <fullName evidence="2">protein-tyrosine-phosphatase</fullName>
        <ecNumber evidence="2">3.1.3.48</ecNumber>
    </recommendedName>
</protein>
<dbReference type="PANTHER" id="PTHR39181:SF1">
    <property type="entry name" value="TYROSINE-PROTEIN PHOSPHATASE YWQE"/>
    <property type="match status" value="1"/>
</dbReference>
<evidence type="ECO:0000313" key="5">
    <source>
        <dbReference type="EMBL" id="MDT0607819.1"/>
    </source>
</evidence>
<evidence type="ECO:0000256" key="4">
    <source>
        <dbReference type="ARBA" id="ARBA00051722"/>
    </source>
</evidence>
<dbReference type="Gene3D" id="3.20.20.140">
    <property type="entry name" value="Metal-dependent hydrolases"/>
    <property type="match status" value="1"/>
</dbReference>
<dbReference type="GO" id="GO:0004725">
    <property type="term" value="F:protein tyrosine phosphatase activity"/>
    <property type="evidence" value="ECO:0007669"/>
    <property type="project" value="UniProtKB-EC"/>
</dbReference>
<dbReference type="Pfam" id="PF19567">
    <property type="entry name" value="CpsB_CapC"/>
    <property type="match status" value="1"/>
</dbReference>
<dbReference type="PANTHER" id="PTHR39181">
    <property type="entry name" value="TYROSINE-PROTEIN PHOSPHATASE YWQE"/>
    <property type="match status" value="1"/>
</dbReference>
<dbReference type="InterPro" id="IPR016195">
    <property type="entry name" value="Pol/histidinol_Pase-like"/>
</dbReference>
<proteinExistence type="inferred from homology"/>
<name>A0ABU3ACB5_9FLAO</name>
<organism evidence="5 6">
    <name type="scientific">Croceitalea rosinachiae</name>
    <dbReference type="NCBI Taxonomy" id="3075596"/>
    <lineage>
        <taxon>Bacteria</taxon>
        <taxon>Pseudomonadati</taxon>
        <taxon>Bacteroidota</taxon>
        <taxon>Flavobacteriia</taxon>
        <taxon>Flavobacteriales</taxon>
        <taxon>Flavobacteriaceae</taxon>
        <taxon>Croceitalea</taxon>
    </lineage>
</organism>
<dbReference type="EMBL" id="JAVRHR010000002">
    <property type="protein sequence ID" value="MDT0607819.1"/>
    <property type="molecule type" value="Genomic_DNA"/>
</dbReference>
<evidence type="ECO:0000313" key="6">
    <source>
        <dbReference type="Proteomes" id="UP001255246"/>
    </source>
</evidence>
<dbReference type="Proteomes" id="UP001255246">
    <property type="component" value="Unassembled WGS sequence"/>
</dbReference>
<keyword evidence="3 5" id="KW-0378">Hydrolase</keyword>
<dbReference type="EC" id="3.1.3.48" evidence="2"/>
<keyword evidence="6" id="KW-1185">Reference proteome</keyword>
<comment type="caution">
    <text evidence="5">The sequence shown here is derived from an EMBL/GenBank/DDBJ whole genome shotgun (WGS) entry which is preliminary data.</text>
</comment>
<comment type="catalytic activity">
    <reaction evidence="4">
        <text>O-phospho-L-tyrosyl-[protein] + H2O = L-tyrosyl-[protein] + phosphate</text>
        <dbReference type="Rhea" id="RHEA:10684"/>
        <dbReference type="Rhea" id="RHEA-COMP:10136"/>
        <dbReference type="Rhea" id="RHEA-COMP:20101"/>
        <dbReference type="ChEBI" id="CHEBI:15377"/>
        <dbReference type="ChEBI" id="CHEBI:43474"/>
        <dbReference type="ChEBI" id="CHEBI:46858"/>
        <dbReference type="ChEBI" id="CHEBI:61978"/>
        <dbReference type="EC" id="3.1.3.48"/>
    </reaction>
</comment>
<dbReference type="InterPro" id="IPR016667">
    <property type="entry name" value="Caps_polysacc_synth_CpsB/CapC"/>
</dbReference>
<gene>
    <name evidence="5" type="ORF">RM706_12290</name>
</gene>